<dbReference type="Proteomes" id="UP001055811">
    <property type="component" value="Linkage Group LG02"/>
</dbReference>
<reference evidence="1 2" key="2">
    <citation type="journal article" date="2022" name="Mol. Ecol. Resour.">
        <title>The genomes of chicory, endive, great burdock and yacon provide insights into Asteraceae paleo-polyploidization history and plant inulin production.</title>
        <authorList>
            <person name="Fan W."/>
            <person name="Wang S."/>
            <person name="Wang H."/>
            <person name="Wang A."/>
            <person name="Jiang F."/>
            <person name="Liu H."/>
            <person name="Zhao H."/>
            <person name="Xu D."/>
            <person name="Zhang Y."/>
        </authorList>
    </citation>
    <scope>NUCLEOTIDE SEQUENCE [LARGE SCALE GENOMIC DNA]</scope>
    <source>
        <strain evidence="2">cv. Punajuju</strain>
        <tissue evidence="1">Leaves</tissue>
    </source>
</reference>
<sequence length="139" mass="15335">MHDQVKYLGEDGEDVPIAGAVAICSPLDLLIGSRFLCRGTVQKFYDRPLTVGLQEYAQLLGWYSKVELLLRTNTQSTDPSAYHNTRFQNSETDYDIFSGNLSPTDADINGTLVKIDGDGGREEYGGEVLRRGTIASRIS</sequence>
<dbReference type="EMBL" id="CM042010">
    <property type="protein sequence ID" value="KAI3781653.1"/>
    <property type="molecule type" value="Genomic_DNA"/>
</dbReference>
<reference evidence="2" key="1">
    <citation type="journal article" date="2022" name="Mol. Ecol. Resour.">
        <title>The genomes of chicory, endive, great burdock and yacon provide insights into Asteraceae palaeo-polyploidization history and plant inulin production.</title>
        <authorList>
            <person name="Fan W."/>
            <person name="Wang S."/>
            <person name="Wang H."/>
            <person name="Wang A."/>
            <person name="Jiang F."/>
            <person name="Liu H."/>
            <person name="Zhao H."/>
            <person name="Xu D."/>
            <person name="Zhang Y."/>
        </authorList>
    </citation>
    <scope>NUCLEOTIDE SEQUENCE [LARGE SCALE GENOMIC DNA]</scope>
    <source>
        <strain evidence="2">cv. Punajuju</strain>
    </source>
</reference>
<comment type="caution">
    <text evidence="1">The sequence shown here is derived from an EMBL/GenBank/DDBJ whole genome shotgun (WGS) entry which is preliminary data.</text>
</comment>
<keyword evidence="2" id="KW-1185">Reference proteome</keyword>
<name>A0ACB9GF32_CICIN</name>
<accession>A0ACB9GF32</accession>
<gene>
    <name evidence="1" type="ORF">L2E82_11673</name>
</gene>
<evidence type="ECO:0000313" key="2">
    <source>
        <dbReference type="Proteomes" id="UP001055811"/>
    </source>
</evidence>
<protein>
    <submittedName>
        <fullName evidence="1">Uncharacterized protein</fullName>
    </submittedName>
</protein>
<organism evidence="1 2">
    <name type="scientific">Cichorium intybus</name>
    <name type="common">Chicory</name>
    <dbReference type="NCBI Taxonomy" id="13427"/>
    <lineage>
        <taxon>Eukaryota</taxon>
        <taxon>Viridiplantae</taxon>
        <taxon>Streptophyta</taxon>
        <taxon>Embryophyta</taxon>
        <taxon>Tracheophyta</taxon>
        <taxon>Spermatophyta</taxon>
        <taxon>Magnoliopsida</taxon>
        <taxon>eudicotyledons</taxon>
        <taxon>Gunneridae</taxon>
        <taxon>Pentapetalae</taxon>
        <taxon>asterids</taxon>
        <taxon>campanulids</taxon>
        <taxon>Asterales</taxon>
        <taxon>Asteraceae</taxon>
        <taxon>Cichorioideae</taxon>
        <taxon>Cichorieae</taxon>
        <taxon>Cichoriinae</taxon>
        <taxon>Cichorium</taxon>
    </lineage>
</organism>
<evidence type="ECO:0000313" key="1">
    <source>
        <dbReference type="EMBL" id="KAI3781653.1"/>
    </source>
</evidence>
<proteinExistence type="predicted"/>